<dbReference type="Pfam" id="PF00072">
    <property type="entry name" value="Response_reg"/>
    <property type="match status" value="1"/>
</dbReference>
<evidence type="ECO:0000256" key="2">
    <source>
        <dbReference type="PROSITE-ProRule" id="PRU00169"/>
    </source>
</evidence>
<organism evidence="5 6">
    <name type="scientific">Candidatus Methylopumilus rimovensis</name>
    <dbReference type="NCBI Taxonomy" id="2588535"/>
    <lineage>
        <taxon>Bacteria</taxon>
        <taxon>Pseudomonadati</taxon>
        <taxon>Pseudomonadota</taxon>
        <taxon>Betaproteobacteria</taxon>
        <taxon>Nitrosomonadales</taxon>
        <taxon>Methylophilaceae</taxon>
        <taxon>Candidatus Methylopumilus</taxon>
    </lineage>
</organism>
<dbReference type="InterPro" id="IPR016032">
    <property type="entry name" value="Sig_transdc_resp-reg_C-effctor"/>
</dbReference>
<dbReference type="Pfam" id="PF00196">
    <property type="entry name" value="GerE"/>
    <property type="match status" value="1"/>
</dbReference>
<dbReference type="SUPFAM" id="SSF46894">
    <property type="entry name" value="C-terminal effector domain of the bipartite response regulators"/>
    <property type="match status" value="1"/>
</dbReference>
<name>A0AAE6KPG0_9PROT</name>
<protein>
    <submittedName>
        <fullName evidence="5">Response regulator transcription factor</fullName>
    </submittedName>
</protein>
<evidence type="ECO:0000259" key="3">
    <source>
        <dbReference type="PROSITE" id="PS50043"/>
    </source>
</evidence>
<gene>
    <name evidence="5" type="ORF">FIT61_04150</name>
</gene>
<feature type="domain" description="Response regulatory" evidence="4">
    <location>
        <begin position="8"/>
        <end position="122"/>
    </location>
</feature>
<dbReference type="Proteomes" id="UP000312102">
    <property type="component" value="Chromosome"/>
</dbReference>
<dbReference type="InterPro" id="IPR000792">
    <property type="entry name" value="Tscrpt_reg_LuxR_C"/>
</dbReference>
<proteinExistence type="predicted"/>
<dbReference type="SUPFAM" id="SSF52172">
    <property type="entry name" value="CheY-like"/>
    <property type="match status" value="1"/>
</dbReference>
<dbReference type="InterPro" id="IPR011006">
    <property type="entry name" value="CheY-like_superfamily"/>
</dbReference>
<dbReference type="PANTHER" id="PTHR43214:SF44">
    <property type="entry name" value="TWO-COMPONENT RESPONSE REGULATOR"/>
    <property type="match status" value="1"/>
</dbReference>
<dbReference type="RefSeq" id="WP_139883435.1">
    <property type="nucleotide sequence ID" value="NZ_CP040986.1"/>
</dbReference>
<dbReference type="PRINTS" id="PR00038">
    <property type="entry name" value="HTHLUXR"/>
</dbReference>
<keyword evidence="1" id="KW-0238">DNA-binding</keyword>
<dbReference type="GO" id="GO:0003677">
    <property type="term" value="F:DNA binding"/>
    <property type="evidence" value="ECO:0007669"/>
    <property type="project" value="UniProtKB-KW"/>
</dbReference>
<evidence type="ECO:0000259" key="4">
    <source>
        <dbReference type="PROSITE" id="PS50110"/>
    </source>
</evidence>
<feature type="domain" description="HTH luxR-type" evidence="3">
    <location>
        <begin position="131"/>
        <end position="196"/>
    </location>
</feature>
<dbReference type="EMBL" id="CP040986">
    <property type="protein sequence ID" value="QDD13636.1"/>
    <property type="molecule type" value="Genomic_DNA"/>
</dbReference>
<dbReference type="PROSITE" id="PS50110">
    <property type="entry name" value="RESPONSE_REGULATORY"/>
    <property type="match status" value="1"/>
</dbReference>
<accession>A0AAE6KPG0</accession>
<dbReference type="SMART" id="SM00421">
    <property type="entry name" value="HTH_LUXR"/>
    <property type="match status" value="1"/>
</dbReference>
<dbReference type="AlphaFoldDB" id="A0AAE6KPG0"/>
<evidence type="ECO:0000256" key="1">
    <source>
        <dbReference type="ARBA" id="ARBA00023125"/>
    </source>
</evidence>
<dbReference type="Gene3D" id="3.40.50.2300">
    <property type="match status" value="1"/>
</dbReference>
<evidence type="ECO:0000313" key="6">
    <source>
        <dbReference type="Proteomes" id="UP000312102"/>
    </source>
</evidence>
<sequence>MHKKNKITIFLIEDDPSQLKSIESLLEFKGFVFQSFKNAMDFLTLSDISRPAVLVSDMRLPDLNGVELYKALTDRGEDIPIIFISGESSIQQSIDAMKQGAIEFLVKPFDINDLTNAIEKATRLEHKRVNLKTLLKNLSPREKQVFDLLIQGLNNSELMKKINVSLPTAKQYKSEVMRKLGVKSLSELMNLSNQTV</sequence>
<dbReference type="KEGG" id="mrk:FIT61_04150"/>
<dbReference type="InterPro" id="IPR036388">
    <property type="entry name" value="WH-like_DNA-bd_sf"/>
</dbReference>
<dbReference type="GO" id="GO:0000160">
    <property type="term" value="P:phosphorelay signal transduction system"/>
    <property type="evidence" value="ECO:0007669"/>
    <property type="project" value="InterPro"/>
</dbReference>
<reference evidence="5 6" key="1">
    <citation type="journal article" date="2019" name="ISME J.">
        <title>Evolution in action: habitat transition from sediment to the pelagial leads to genome streamlining in Methylophilaceae.</title>
        <authorList>
            <person name="Salcher M."/>
            <person name="Schaefle D."/>
            <person name="Kaspar M."/>
            <person name="Neuenschwander S.M."/>
            <person name="Ghai R."/>
        </authorList>
    </citation>
    <scope>NUCLEOTIDE SEQUENCE [LARGE SCALE GENOMIC DNA]</scope>
    <source>
        <strain evidence="5 6">MMS-RI-1</strain>
    </source>
</reference>
<dbReference type="PROSITE" id="PS50043">
    <property type="entry name" value="HTH_LUXR_2"/>
    <property type="match status" value="1"/>
</dbReference>
<dbReference type="PANTHER" id="PTHR43214">
    <property type="entry name" value="TWO-COMPONENT RESPONSE REGULATOR"/>
    <property type="match status" value="1"/>
</dbReference>
<dbReference type="GO" id="GO:0006355">
    <property type="term" value="P:regulation of DNA-templated transcription"/>
    <property type="evidence" value="ECO:0007669"/>
    <property type="project" value="InterPro"/>
</dbReference>
<feature type="modified residue" description="4-aspartylphosphate" evidence="2">
    <location>
        <position position="57"/>
    </location>
</feature>
<keyword evidence="6" id="KW-1185">Reference proteome</keyword>
<dbReference type="SMART" id="SM00448">
    <property type="entry name" value="REC"/>
    <property type="match status" value="1"/>
</dbReference>
<dbReference type="InterPro" id="IPR039420">
    <property type="entry name" value="WalR-like"/>
</dbReference>
<keyword evidence="2" id="KW-0597">Phosphoprotein</keyword>
<evidence type="ECO:0000313" key="5">
    <source>
        <dbReference type="EMBL" id="QDD13636.1"/>
    </source>
</evidence>
<dbReference type="InterPro" id="IPR001789">
    <property type="entry name" value="Sig_transdc_resp-reg_receiver"/>
</dbReference>
<dbReference type="Gene3D" id="1.10.10.10">
    <property type="entry name" value="Winged helix-like DNA-binding domain superfamily/Winged helix DNA-binding domain"/>
    <property type="match status" value="1"/>
</dbReference>
<dbReference type="CDD" id="cd06170">
    <property type="entry name" value="LuxR_C_like"/>
    <property type="match status" value="1"/>
</dbReference>